<reference evidence="4 6" key="1">
    <citation type="submission" date="2015-05" db="EMBL/GenBank/DDBJ databases">
        <title>Comparison of genome.</title>
        <authorList>
            <person name="Zheng Z."/>
            <person name="Sun M."/>
        </authorList>
    </citation>
    <scope>NUCLEOTIDE SEQUENCE [LARGE SCALE GENOMIC DNA]</scope>
    <source>
        <strain evidence="4 6">G25-74</strain>
    </source>
</reference>
<dbReference type="PATRIC" id="fig|217031.4.peg.208"/>
<reference evidence="3 5" key="2">
    <citation type="submission" date="2015-06" db="EMBL/GenBank/DDBJ databases">
        <title>Genome sequencing project of Bacillus galactosidilyticus PL133.</title>
        <authorList>
            <person name="Gaiero J."/>
            <person name="Nicol R."/>
            <person name="Habash M."/>
        </authorList>
    </citation>
    <scope>NUCLEOTIDE SEQUENCE [LARGE SCALE GENOMIC DNA]</scope>
    <source>
        <strain evidence="3 5">PL133</strain>
    </source>
</reference>
<evidence type="ECO:0000259" key="2">
    <source>
        <dbReference type="Pfam" id="PF07435"/>
    </source>
</evidence>
<keyword evidence="1" id="KW-1133">Transmembrane helix</keyword>
<gene>
    <name evidence="4" type="ORF">ABB05_01780</name>
    <name evidence="3" type="ORF">ACA29_00615</name>
</gene>
<evidence type="ECO:0000256" key="1">
    <source>
        <dbReference type="SAM" id="Phobius"/>
    </source>
</evidence>
<dbReference type="Pfam" id="PF07435">
    <property type="entry name" value="YycH"/>
    <property type="match status" value="1"/>
</dbReference>
<keyword evidence="1" id="KW-0472">Membrane</keyword>
<dbReference type="CDD" id="cd15787">
    <property type="entry name" value="YycH_N"/>
    <property type="match status" value="1"/>
</dbReference>
<evidence type="ECO:0000313" key="3">
    <source>
        <dbReference type="EMBL" id="KRG17089.1"/>
    </source>
</evidence>
<dbReference type="Gene3D" id="3.10.450.310">
    <property type="match status" value="1"/>
</dbReference>
<dbReference type="Proteomes" id="UP000077881">
    <property type="component" value="Unassembled WGS sequence"/>
</dbReference>
<dbReference type="InterPro" id="IPR042274">
    <property type="entry name" value="YycH/YycI_2"/>
</dbReference>
<dbReference type="InterPro" id="IPR009996">
    <property type="entry name" value="YycH"/>
</dbReference>
<keyword evidence="1" id="KW-0812">Transmembrane</keyword>
<dbReference type="RefSeq" id="WP_057989640.1">
    <property type="nucleotide sequence ID" value="NZ_JAGGKH010000008.1"/>
</dbReference>
<dbReference type="Gene3D" id="3.30.310.160">
    <property type="entry name" value="YycH protein, domain 2"/>
    <property type="match status" value="1"/>
</dbReference>
<dbReference type="EMBL" id="LDJR01000011">
    <property type="protein sequence ID" value="OAK75465.1"/>
    <property type="molecule type" value="Genomic_DNA"/>
</dbReference>
<proteinExistence type="predicted"/>
<dbReference type="AlphaFoldDB" id="A0A0Q9YKP7"/>
<sequence>MKYETLKSIVLFLLVGLSIILTWSLWTYQPKYEFLDPSNVHNIMIADPKETAELIKPNRILYHRDNMHYGSQSKEIIRSTIKEISSWNFYDIGNGTVREPKQIQKLQNGDDRIVIDYPSKVPFEVYKGIIQVEDPTPNAAFDHVVILSPDVSKDGASVYFISNEDNRVYESHINPDRLERLFGAMEQNLGTFKEYQELVMPDERLLYVPKDKVEMPKYKYYPEMIDLNEFKNALFRDPSKVQRDPFTNGVQFTDDTSMMNVDYLTDVLKYVNPGQDSGIHVEQSKAEILKQGIDFVNEHGGWTDDYRYAEMSVYEKKLIFRLYVDNFPVFNENGMTEVTQNWGAEQISEYKRPYFILTVPIPPQTKVELPSGETVLDYLISEKNPKLLQDLVLGYRLSTDTTTQNVVELEPTWYYLYGGSWLPFDIEEMGRGPDGLGKD</sequence>
<feature type="transmembrane region" description="Helical" evidence="1">
    <location>
        <begin position="9"/>
        <end position="28"/>
    </location>
</feature>
<evidence type="ECO:0000313" key="5">
    <source>
        <dbReference type="Proteomes" id="UP000053881"/>
    </source>
</evidence>
<evidence type="ECO:0000313" key="6">
    <source>
        <dbReference type="Proteomes" id="UP000077881"/>
    </source>
</evidence>
<dbReference type="STRING" id="217031.ABB05_01780"/>
<accession>A0A0Q9YKP7</accession>
<organism evidence="3 5">
    <name type="scientific">Lederbergia galactosidilytica</name>
    <dbReference type="NCBI Taxonomy" id="217031"/>
    <lineage>
        <taxon>Bacteria</taxon>
        <taxon>Bacillati</taxon>
        <taxon>Bacillota</taxon>
        <taxon>Bacilli</taxon>
        <taxon>Bacillales</taxon>
        <taxon>Bacillaceae</taxon>
        <taxon>Lederbergia</taxon>
    </lineage>
</organism>
<name>A0A0Q9YKP7_9BACI</name>
<evidence type="ECO:0000313" key="4">
    <source>
        <dbReference type="EMBL" id="OAK75465.1"/>
    </source>
</evidence>
<comment type="caution">
    <text evidence="3">The sequence shown here is derived from an EMBL/GenBank/DDBJ whole genome shotgun (WGS) entry which is preliminary data.</text>
</comment>
<dbReference type="EMBL" id="LGPB01000009">
    <property type="protein sequence ID" value="KRG17089.1"/>
    <property type="molecule type" value="Genomic_DNA"/>
</dbReference>
<keyword evidence="6" id="KW-1185">Reference proteome</keyword>
<dbReference type="Proteomes" id="UP000053881">
    <property type="component" value="Unassembled WGS sequence"/>
</dbReference>
<feature type="domain" description="Regulatory protein YycH" evidence="2">
    <location>
        <begin position="4"/>
        <end position="424"/>
    </location>
</feature>
<protein>
    <recommendedName>
        <fullName evidence="2">Regulatory protein YycH domain-containing protein</fullName>
    </recommendedName>
</protein>